<dbReference type="InterPro" id="IPR002355">
    <property type="entry name" value="Cu_oxidase_Cu_BS"/>
</dbReference>
<dbReference type="KEGG" id="aoi:AORI_6646"/>
<dbReference type="CDD" id="cd04232">
    <property type="entry name" value="CuRO_1_CueO_FtsP"/>
    <property type="match status" value="1"/>
</dbReference>
<name>R4T0U0_9PSEU</name>
<dbReference type="PANTHER" id="PTHR48267">
    <property type="entry name" value="CUPREDOXIN SUPERFAMILY PROTEIN"/>
    <property type="match status" value="1"/>
</dbReference>
<evidence type="ECO:0000256" key="9">
    <source>
        <dbReference type="ARBA" id="ARBA00048092"/>
    </source>
</evidence>
<evidence type="ECO:0000313" key="13">
    <source>
        <dbReference type="Proteomes" id="UP000013968"/>
    </source>
</evidence>
<reference evidence="12 13" key="1">
    <citation type="journal article" date="2013" name="BMC Genomics">
        <title>ContigScape: a Cytoscape plugin facilitating microbial genome gap closing.</title>
        <authorList>
            <person name="Tang B."/>
            <person name="Wang Q."/>
            <person name="Yang M."/>
            <person name="Xie F."/>
            <person name="Zhu Y."/>
            <person name="Zhuo Y."/>
            <person name="Wang S."/>
            <person name="Gao H."/>
            <person name="Ding X."/>
            <person name="Zhang L."/>
            <person name="Zhao G."/>
            <person name="Zheng H."/>
        </authorList>
    </citation>
    <scope>NUCLEOTIDE SEQUENCE [LARGE SCALE GENOMIC DNA]</scope>
    <source>
        <strain evidence="12 13">HCCB10007</strain>
    </source>
</reference>
<evidence type="ECO:0000256" key="5">
    <source>
        <dbReference type="ARBA" id="ARBA00038978"/>
    </source>
</evidence>
<proteinExistence type="inferred from homology"/>
<evidence type="ECO:0000259" key="10">
    <source>
        <dbReference type="Pfam" id="PF07731"/>
    </source>
</evidence>
<evidence type="ECO:0000259" key="11">
    <source>
        <dbReference type="Pfam" id="PF07732"/>
    </source>
</evidence>
<organism evidence="12 13">
    <name type="scientific">Amycolatopsis keratiniphila</name>
    <dbReference type="NCBI Taxonomy" id="129921"/>
    <lineage>
        <taxon>Bacteria</taxon>
        <taxon>Bacillati</taxon>
        <taxon>Actinomycetota</taxon>
        <taxon>Actinomycetes</taxon>
        <taxon>Pseudonocardiales</taxon>
        <taxon>Pseudonocardiaceae</taxon>
        <taxon>Amycolatopsis</taxon>
        <taxon>Amycolatopsis japonica group</taxon>
    </lineage>
</organism>
<evidence type="ECO:0000256" key="3">
    <source>
        <dbReference type="ARBA" id="ARBA00022723"/>
    </source>
</evidence>
<dbReference type="Gene3D" id="2.60.40.420">
    <property type="entry name" value="Cupredoxins - blue copper proteins"/>
    <property type="match status" value="3"/>
</dbReference>
<evidence type="ECO:0000256" key="4">
    <source>
        <dbReference type="ARBA" id="ARBA00023002"/>
    </source>
</evidence>
<gene>
    <name evidence="12" type="primary">sufI</name>
    <name evidence="12" type="ORF">AORI_6646</name>
</gene>
<dbReference type="PANTHER" id="PTHR48267:SF1">
    <property type="entry name" value="BILIRUBIN OXIDASE"/>
    <property type="match status" value="1"/>
</dbReference>
<dbReference type="CDD" id="cd13890">
    <property type="entry name" value="CuRO_3_CueO_FtsP"/>
    <property type="match status" value="1"/>
</dbReference>
<dbReference type="GO" id="GO:0005507">
    <property type="term" value="F:copper ion binding"/>
    <property type="evidence" value="ECO:0007669"/>
    <property type="project" value="InterPro"/>
</dbReference>
<dbReference type="GO" id="GO:0016491">
    <property type="term" value="F:oxidoreductase activity"/>
    <property type="evidence" value="ECO:0007669"/>
    <property type="project" value="UniProtKB-KW"/>
</dbReference>
<evidence type="ECO:0000256" key="8">
    <source>
        <dbReference type="ARBA" id="ARBA00043090"/>
    </source>
</evidence>
<dbReference type="InterPro" id="IPR008972">
    <property type="entry name" value="Cupredoxin"/>
</dbReference>
<dbReference type="SUPFAM" id="SSF49503">
    <property type="entry name" value="Cupredoxins"/>
    <property type="match status" value="2"/>
</dbReference>
<comment type="similarity">
    <text evidence="1">Belongs to the multicopper oxidase family.</text>
</comment>
<keyword evidence="4" id="KW-0560">Oxidoreductase</keyword>
<sequence length="491" mass="53443">MDRRSFLKLGALVAAGTVVAGCSSGTAHRPGAFANRLRIPPLLSPDLDASGTRRFELTLRTGSTELIPGLRASTWGINGDHLGPTLRMRRGDRVAMAVTNRIGEPTTLHWHGMRLPARMDGGPHQTVAPEATWRPEWTIDQPAATGWYHPHPHEQTARHVYRGLAGMIQIVDPEADAAGLPSDYGVDDIPLILQDKRLDSDGQLVEDFDGTFGLIGDTILVNGTFDPFVEVPAGRIRFRVLNASNARIYFLEFADGREFHVIGTDGGLLPGPAAVRRAVLSPGERLEIVASFAAGEQVVLRSVGERTDAATDIEEGDFDLLKIIAAGPRRDVSPLPARLSSAALPEAPPGARVRRMTLTGSEINGKDMDMTRIDEVVAAGAREIWEIHNTTYTHNFHIHEVAFRVLEINGAPPPAYLRGPKDTVYVPKQATVRLAVEFGRHADPAAPYMYHCHILRHEDKGMMGQFVIVAPGTEDRVSRLLPMPGHDHGGG</sequence>
<protein>
    <recommendedName>
        <fullName evidence="6">Multicopper oxidase CueO</fullName>
        <ecNumber evidence="5">1.16.3.4</ecNumber>
    </recommendedName>
    <alternativeName>
        <fullName evidence="7">Copper efflux oxidase</fullName>
    </alternativeName>
    <alternativeName>
        <fullName evidence="8">Cuprous oxidase</fullName>
    </alternativeName>
</protein>
<dbReference type="InterPro" id="IPR011707">
    <property type="entry name" value="Cu-oxidase-like_N"/>
</dbReference>
<dbReference type="InterPro" id="IPR006311">
    <property type="entry name" value="TAT_signal"/>
</dbReference>
<dbReference type="Pfam" id="PF07731">
    <property type="entry name" value="Cu-oxidase_2"/>
    <property type="match status" value="1"/>
</dbReference>
<evidence type="ECO:0000256" key="2">
    <source>
        <dbReference type="ARBA" id="ARBA00011245"/>
    </source>
</evidence>
<comment type="subunit">
    <text evidence="2">Monomer.</text>
</comment>
<dbReference type="InterPro" id="IPR011706">
    <property type="entry name" value="Cu-oxidase_C"/>
</dbReference>
<dbReference type="Pfam" id="PF07732">
    <property type="entry name" value="Cu-oxidase_3"/>
    <property type="match status" value="1"/>
</dbReference>
<dbReference type="HOGENOM" id="CLU_009100_2_4_11"/>
<dbReference type="PROSITE" id="PS51257">
    <property type="entry name" value="PROKAR_LIPOPROTEIN"/>
    <property type="match status" value="1"/>
</dbReference>
<dbReference type="InterPro" id="IPR045087">
    <property type="entry name" value="Cu-oxidase_fam"/>
</dbReference>
<dbReference type="EMBL" id="CP003410">
    <property type="protein sequence ID" value="AGM09229.1"/>
    <property type="molecule type" value="Genomic_DNA"/>
</dbReference>
<dbReference type="PROSITE" id="PS51318">
    <property type="entry name" value="TAT"/>
    <property type="match status" value="1"/>
</dbReference>
<dbReference type="EC" id="1.16.3.4" evidence="5"/>
<comment type="catalytic activity">
    <reaction evidence="9">
        <text>4 Cu(+) + O2 + 4 H(+) = 4 Cu(2+) + 2 H2O</text>
        <dbReference type="Rhea" id="RHEA:30083"/>
        <dbReference type="ChEBI" id="CHEBI:15377"/>
        <dbReference type="ChEBI" id="CHEBI:15378"/>
        <dbReference type="ChEBI" id="CHEBI:15379"/>
        <dbReference type="ChEBI" id="CHEBI:29036"/>
        <dbReference type="ChEBI" id="CHEBI:49552"/>
        <dbReference type="EC" id="1.16.3.4"/>
    </reaction>
    <physiologicalReaction direction="left-to-right" evidence="9">
        <dbReference type="Rhea" id="RHEA:30084"/>
    </physiologicalReaction>
</comment>
<feature type="domain" description="Plastocyanin-like" evidence="10">
    <location>
        <begin position="359"/>
        <end position="468"/>
    </location>
</feature>
<dbReference type="PROSITE" id="PS00080">
    <property type="entry name" value="MULTICOPPER_OXIDASE2"/>
    <property type="match status" value="1"/>
</dbReference>
<accession>R4T0U0</accession>
<evidence type="ECO:0000256" key="7">
    <source>
        <dbReference type="ARBA" id="ARBA00042896"/>
    </source>
</evidence>
<dbReference type="AlphaFoldDB" id="R4T0U0"/>
<evidence type="ECO:0000256" key="6">
    <source>
        <dbReference type="ARBA" id="ARBA00041027"/>
    </source>
</evidence>
<dbReference type="CDD" id="cd13867">
    <property type="entry name" value="CuRO_2_CueO_FtsP"/>
    <property type="match status" value="1"/>
</dbReference>
<keyword evidence="13" id="KW-1185">Reference proteome</keyword>
<dbReference type="Proteomes" id="UP000013968">
    <property type="component" value="Chromosome"/>
</dbReference>
<evidence type="ECO:0000256" key="1">
    <source>
        <dbReference type="ARBA" id="ARBA00010609"/>
    </source>
</evidence>
<evidence type="ECO:0000313" key="12">
    <source>
        <dbReference type="EMBL" id="AGM09229.1"/>
    </source>
</evidence>
<dbReference type="PATRIC" id="fig|1156913.3.peg.6780"/>
<keyword evidence="3" id="KW-0479">Metal-binding</keyword>
<dbReference type="RefSeq" id="WP_016336934.1">
    <property type="nucleotide sequence ID" value="NC_021252.1"/>
</dbReference>
<feature type="domain" description="Plastocyanin-like" evidence="11">
    <location>
        <begin position="68"/>
        <end position="174"/>
    </location>
</feature>